<dbReference type="SUPFAM" id="SSF55073">
    <property type="entry name" value="Nucleotide cyclase"/>
    <property type="match status" value="1"/>
</dbReference>
<dbReference type="NCBIfam" id="TIGR00254">
    <property type="entry name" value="GGDEF"/>
    <property type="match status" value="1"/>
</dbReference>
<dbReference type="Gene3D" id="3.30.70.270">
    <property type="match status" value="1"/>
</dbReference>
<dbReference type="RefSeq" id="WP_153758602.1">
    <property type="nucleotide sequence ID" value="NZ_CP045851.1"/>
</dbReference>
<feature type="domain" description="GGDEF" evidence="1">
    <location>
        <begin position="549"/>
        <end position="682"/>
    </location>
</feature>
<accession>A0A5Q2RJC8</accession>
<dbReference type="FunFam" id="3.30.70.270:FF:000001">
    <property type="entry name" value="Diguanylate cyclase domain protein"/>
    <property type="match status" value="1"/>
</dbReference>
<dbReference type="InterPro" id="IPR003018">
    <property type="entry name" value="GAF"/>
</dbReference>
<evidence type="ECO:0000259" key="1">
    <source>
        <dbReference type="PROSITE" id="PS50887"/>
    </source>
</evidence>
<evidence type="ECO:0000313" key="2">
    <source>
        <dbReference type="EMBL" id="QGG94496.1"/>
    </source>
</evidence>
<evidence type="ECO:0000313" key="3">
    <source>
        <dbReference type="Proteomes" id="UP000334019"/>
    </source>
</evidence>
<name>A0A5Q2RJC8_9ACTN</name>
<dbReference type="InterPro" id="IPR000160">
    <property type="entry name" value="GGDEF_dom"/>
</dbReference>
<dbReference type="InterPro" id="IPR043128">
    <property type="entry name" value="Rev_trsase/Diguanyl_cyclase"/>
</dbReference>
<dbReference type="Pfam" id="PF01590">
    <property type="entry name" value="GAF"/>
    <property type="match status" value="1"/>
</dbReference>
<proteinExistence type="predicted"/>
<dbReference type="Pfam" id="PF00990">
    <property type="entry name" value="GGDEF"/>
    <property type="match status" value="1"/>
</dbReference>
<dbReference type="KEGG" id="atq:GH723_04915"/>
<organism evidence="2 3">
    <name type="scientific">Actinomarinicola tropica</name>
    <dbReference type="NCBI Taxonomy" id="2789776"/>
    <lineage>
        <taxon>Bacteria</taxon>
        <taxon>Bacillati</taxon>
        <taxon>Actinomycetota</taxon>
        <taxon>Acidimicrobiia</taxon>
        <taxon>Acidimicrobiales</taxon>
        <taxon>Iamiaceae</taxon>
        <taxon>Actinomarinicola</taxon>
    </lineage>
</organism>
<gene>
    <name evidence="2" type="ORF">GH723_04915</name>
</gene>
<dbReference type="PROSITE" id="PS50887">
    <property type="entry name" value="GGDEF"/>
    <property type="match status" value="1"/>
</dbReference>
<sequence length="682" mass="73038">MEDGTSAARQGAAPRIRVAGRLFRCVVGYVHEAMGIDAVDRLEGETGIGRAALTPEFDQEWRDASELAQVADVAARLCGDPEIGRRAGEYSFGIQTSIHPHLLAAGSVAGALRQAVNLSGRTRTDSGFKVVEETDTSMTVVDTAASNATRLGCAMSSGYWSQVPSLFGARGVAAEPECVTRGDKRCVHRISWSGEVKVGAEVLERSRSRVESMTARFEQMHALAAELAAQESVADLLQLVAERLGSSVTAPSAVVIVRMADAEPPSLGWSGMDESDAQELLLAHEMGVFDEQDDAVICVEFRTPRRLYGHALVFNQPDTAFGAADRRMVQAFADFATAAIETAAALESARIERDTASSLLGLARTLAEVGSTAEIAQRIAEAVPTVVRCDSASVLMWDSIDGTMTITGSWPDPPDDDHPPVVVAEMALASRLVAEQQPVAMATSDTTGAERASLDRYGVRQVAAAPILVRGELLGMVAAFSRDDDARPALMLERLEGLADHAATALDNSRLLDEVRHRALHDALTGLPNRRLAEDRVRHALELAERSDRWVTLLFVDLDEFKAVNDELGHAAGDELLRDVALRLRSCIRSSDTVARLGGDEFLVLLENTSGDEDGSRVAEKILAALGEPFVIGGRIARVSASIGLTSAPGRGTGYDELLGRADQAMYEVKRRGRDGWAAFAG</sequence>
<dbReference type="InterPro" id="IPR029787">
    <property type="entry name" value="Nucleotide_cyclase"/>
</dbReference>
<keyword evidence="3" id="KW-1185">Reference proteome</keyword>
<dbReference type="SMART" id="SM00065">
    <property type="entry name" value="GAF"/>
    <property type="match status" value="1"/>
</dbReference>
<dbReference type="Gene3D" id="3.30.450.40">
    <property type="match status" value="1"/>
</dbReference>
<protein>
    <submittedName>
        <fullName evidence="2">Diguanylate cyclase</fullName>
    </submittedName>
</protein>
<dbReference type="InterPro" id="IPR029016">
    <property type="entry name" value="GAF-like_dom_sf"/>
</dbReference>
<dbReference type="AlphaFoldDB" id="A0A5Q2RJC8"/>
<dbReference type="InterPro" id="IPR052163">
    <property type="entry name" value="DGC-Regulatory_Protein"/>
</dbReference>
<dbReference type="CDD" id="cd01949">
    <property type="entry name" value="GGDEF"/>
    <property type="match status" value="1"/>
</dbReference>
<dbReference type="EMBL" id="CP045851">
    <property type="protein sequence ID" value="QGG94496.1"/>
    <property type="molecule type" value="Genomic_DNA"/>
</dbReference>
<dbReference type="SMART" id="SM00267">
    <property type="entry name" value="GGDEF"/>
    <property type="match status" value="1"/>
</dbReference>
<dbReference type="PANTHER" id="PTHR46663">
    <property type="entry name" value="DIGUANYLATE CYCLASE DGCT-RELATED"/>
    <property type="match status" value="1"/>
</dbReference>
<dbReference type="PANTHER" id="PTHR46663:SF3">
    <property type="entry name" value="SLL0267 PROTEIN"/>
    <property type="match status" value="1"/>
</dbReference>
<dbReference type="Proteomes" id="UP000334019">
    <property type="component" value="Chromosome"/>
</dbReference>
<dbReference type="SUPFAM" id="SSF55781">
    <property type="entry name" value="GAF domain-like"/>
    <property type="match status" value="2"/>
</dbReference>
<reference evidence="2 3" key="1">
    <citation type="submission" date="2019-11" db="EMBL/GenBank/DDBJ databases">
        <authorList>
            <person name="He Y."/>
        </authorList>
    </citation>
    <scope>NUCLEOTIDE SEQUENCE [LARGE SCALE GENOMIC DNA]</scope>
    <source>
        <strain evidence="2 3">SCSIO 58843</strain>
    </source>
</reference>